<protein>
    <recommendedName>
        <fullName evidence="13">Potassium channel domain-containing protein</fullName>
    </recommendedName>
</protein>
<feature type="region of interest" description="Disordered" evidence="11">
    <location>
        <begin position="899"/>
        <end position="936"/>
    </location>
</feature>
<evidence type="ECO:0000256" key="2">
    <source>
        <dbReference type="ARBA" id="ARBA00022448"/>
    </source>
</evidence>
<dbReference type="SUPFAM" id="SSF54189">
    <property type="entry name" value="Ribosomal proteins S24e, L23 and L15e"/>
    <property type="match status" value="1"/>
</dbReference>
<keyword evidence="5 12" id="KW-1133">Transmembrane helix</keyword>
<dbReference type="GO" id="GO:0006412">
    <property type="term" value="P:translation"/>
    <property type="evidence" value="ECO:0007669"/>
    <property type="project" value="InterPro"/>
</dbReference>
<dbReference type="InterPro" id="IPR003280">
    <property type="entry name" value="2pore_dom_K_chnl"/>
</dbReference>
<dbReference type="AlphaFoldDB" id="A0AAN7U6A3"/>
<dbReference type="SUPFAM" id="SSF81324">
    <property type="entry name" value="Voltage-gated potassium channels"/>
    <property type="match status" value="2"/>
</dbReference>
<evidence type="ECO:0000256" key="10">
    <source>
        <dbReference type="RuleBase" id="RU003857"/>
    </source>
</evidence>
<feature type="transmembrane region" description="Helical" evidence="12">
    <location>
        <begin position="135"/>
        <end position="155"/>
    </location>
</feature>
<evidence type="ECO:0000256" key="3">
    <source>
        <dbReference type="ARBA" id="ARBA00022692"/>
    </source>
</evidence>
<evidence type="ECO:0000256" key="8">
    <source>
        <dbReference type="ARBA" id="ARBA00023274"/>
    </source>
</evidence>
<dbReference type="Gene3D" id="1.10.287.70">
    <property type="match status" value="2"/>
</dbReference>
<dbReference type="Pfam" id="PF01282">
    <property type="entry name" value="Ribosomal_S24e"/>
    <property type="match status" value="1"/>
</dbReference>
<dbReference type="GO" id="GO:0003735">
    <property type="term" value="F:structural constituent of ribosome"/>
    <property type="evidence" value="ECO:0007669"/>
    <property type="project" value="InterPro"/>
</dbReference>
<feature type="domain" description="Potassium channel" evidence="13">
    <location>
        <begin position="215"/>
        <end position="287"/>
    </location>
</feature>
<feature type="region of interest" description="Disordered" evidence="11">
    <location>
        <begin position="492"/>
        <end position="582"/>
    </location>
</feature>
<dbReference type="EMBL" id="JAWHQM010000003">
    <property type="protein sequence ID" value="KAK5626275.1"/>
    <property type="molecule type" value="Genomic_DNA"/>
</dbReference>
<keyword evidence="4" id="KW-0689">Ribosomal protein</keyword>
<feature type="region of interest" description="Disordered" evidence="11">
    <location>
        <begin position="1"/>
        <end position="33"/>
    </location>
</feature>
<feature type="transmembrane region" description="Helical" evidence="12">
    <location>
        <begin position="95"/>
        <end position="115"/>
    </location>
</feature>
<dbReference type="PANTHER" id="PTHR10496">
    <property type="entry name" value="40S RIBOSOMAL PROTEIN S24"/>
    <property type="match status" value="1"/>
</dbReference>
<dbReference type="Proteomes" id="UP001305414">
    <property type="component" value="Unassembled WGS sequence"/>
</dbReference>
<dbReference type="InterPro" id="IPR001976">
    <property type="entry name" value="Ribosomal_eS24"/>
</dbReference>
<keyword evidence="15" id="KW-1185">Reference proteome</keyword>
<feature type="transmembrane region" description="Helical" evidence="12">
    <location>
        <begin position="234"/>
        <end position="252"/>
    </location>
</feature>
<sequence>MDADHSDVVDHVFEAKRDGEGGDRSPQTDNFHHDQAHWNRHSRWWFASAAFPMIAGTLGPVASAFSICALVKPWRQQILPRGDITNAIFIHDPPWLLAANAVQLVIAITSNLFLLLNMTKRIRFSVAQPVTFAGWYLSSIMLIVLCTTASGLLLLQHENEYVWSQAFYYGIFAAVIYFIVASLMVVTFWGARAGHFSRDFELTMSQRTLMLQTILFLMYLLLGALAFSHIEGWLYLDAVYWADITLFTVGFGDLPLKTNLGRGLMIPYSLIGVTTLGLVIGSIRSLMLDRGKVKLDARVLEKKRRRFVRRLNRSGKGTALEPIRKKDAPDMELARRQNEYHMMRKIQDQASRERRWMAMGVSTSCWLVLWLVGAKIFQVCEDPYQSWSYFDGVYFSFQAMVTIGYGDITPLSNAAKAFFVFWSLLALPTLTVLISNAGDTVVKEIRDLTVFLGNITILPGEHGYSVDIKQYLSKLSFGVLFSEVQIRQSPPGFLGVTEPHSASDGDKEDDENPTDDELSAPNGQCNDEEKGEPGPRVPSPGQQNGAKQKNPILSRIRSLRHRITQPEKRREHSFDGQDIPNKLPKSRDEYLIVLISEIRKVSQHLQHEPQRQYTYQEWAYYLHLIGEDEGDPSTHRNPYKNLYLMNNKEVRQPARAHSNNGGGRQQHGSRHWWWIGQHSPLMDPRDEAGWILDKLTQRLQKELAEAAKSAEVMTGPEVLERFNRGRMARAAESSGSQGHVGVYKASPRAGGLSAVPPRLDAQVWTGAAAPATTHISAVTKNPKRIYKLQSNHYFHDINLLAPSQPQRKWPTQSPSVLASSSGIPCLLADIIHPDQAGISKANLQEKLASLYKATPEQVSVFGLRTAFGGGKTTAFACIYDSVEARKKFDAKHRLVRAGLATKPERASRQQRKQRKNRMKTLRGTEKTKGKKAKKDS</sequence>
<evidence type="ECO:0000256" key="6">
    <source>
        <dbReference type="ARBA" id="ARBA00023065"/>
    </source>
</evidence>
<feature type="transmembrane region" description="Helical" evidence="12">
    <location>
        <begin position="356"/>
        <end position="377"/>
    </location>
</feature>
<evidence type="ECO:0000256" key="4">
    <source>
        <dbReference type="ARBA" id="ARBA00022980"/>
    </source>
</evidence>
<feature type="compositionally biased region" description="Basic residues" evidence="11">
    <location>
        <begin position="908"/>
        <end position="920"/>
    </location>
</feature>
<evidence type="ECO:0000256" key="1">
    <source>
        <dbReference type="ARBA" id="ARBA00004141"/>
    </source>
</evidence>
<dbReference type="GO" id="GO:1990904">
    <property type="term" value="C:ribonucleoprotein complex"/>
    <property type="evidence" value="ECO:0007669"/>
    <property type="project" value="UniProtKB-KW"/>
</dbReference>
<keyword evidence="3 10" id="KW-0812">Transmembrane</keyword>
<dbReference type="GO" id="GO:0005840">
    <property type="term" value="C:ribosome"/>
    <property type="evidence" value="ECO:0007669"/>
    <property type="project" value="UniProtKB-KW"/>
</dbReference>
<keyword evidence="2 10" id="KW-0813">Transport</keyword>
<gene>
    <name evidence="14" type="ORF">RRF57_001990</name>
</gene>
<evidence type="ECO:0000313" key="15">
    <source>
        <dbReference type="Proteomes" id="UP001305414"/>
    </source>
</evidence>
<feature type="transmembrane region" description="Helical" evidence="12">
    <location>
        <begin position="418"/>
        <end position="438"/>
    </location>
</feature>
<keyword evidence="6 10" id="KW-0406">Ion transport</keyword>
<dbReference type="InterPro" id="IPR053709">
    <property type="entry name" value="eRP_eS24_sf"/>
</dbReference>
<feature type="transmembrane region" description="Helical" evidence="12">
    <location>
        <begin position="44"/>
        <end position="71"/>
    </location>
</feature>
<dbReference type="GO" id="GO:0005267">
    <property type="term" value="F:potassium channel activity"/>
    <property type="evidence" value="ECO:0007669"/>
    <property type="project" value="InterPro"/>
</dbReference>
<name>A0AAN7U6A3_9PEZI</name>
<evidence type="ECO:0000256" key="12">
    <source>
        <dbReference type="SAM" id="Phobius"/>
    </source>
</evidence>
<evidence type="ECO:0000256" key="9">
    <source>
        <dbReference type="ARBA" id="ARBA00023303"/>
    </source>
</evidence>
<dbReference type="InterPro" id="IPR013099">
    <property type="entry name" value="K_chnl_dom"/>
</dbReference>
<comment type="subcellular location">
    <subcellularLocation>
        <location evidence="1">Membrane</location>
        <topology evidence="1">Multi-pass membrane protein</topology>
    </subcellularLocation>
</comment>
<feature type="domain" description="Potassium channel" evidence="13">
    <location>
        <begin position="366"/>
        <end position="442"/>
    </location>
</feature>
<feature type="compositionally biased region" description="Acidic residues" evidence="11">
    <location>
        <begin position="506"/>
        <end position="518"/>
    </location>
</feature>
<keyword evidence="9 10" id="KW-0407">Ion channel</keyword>
<feature type="transmembrane region" description="Helical" evidence="12">
    <location>
        <begin position="209"/>
        <end position="227"/>
    </location>
</feature>
<feature type="transmembrane region" description="Helical" evidence="12">
    <location>
        <begin position="264"/>
        <end position="283"/>
    </location>
</feature>
<dbReference type="Gene3D" id="3.30.70.3370">
    <property type="match status" value="1"/>
</dbReference>
<comment type="caution">
    <text evidence="14">The sequence shown here is derived from an EMBL/GenBank/DDBJ whole genome shotgun (WGS) entry which is preliminary data.</text>
</comment>
<evidence type="ECO:0000259" key="13">
    <source>
        <dbReference type="Pfam" id="PF07885"/>
    </source>
</evidence>
<comment type="similarity">
    <text evidence="10">Belongs to the two pore domain potassium channel (TC 1.A.1.8) family.</text>
</comment>
<feature type="transmembrane region" description="Helical" evidence="12">
    <location>
        <begin position="167"/>
        <end position="189"/>
    </location>
</feature>
<keyword evidence="7 12" id="KW-0472">Membrane</keyword>
<evidence type="ECO:0000256" key="11">
    <source>
        <dbReference type="SAM" id="MobiDB-lite"/>
    </source>
</evidence>
<proteinExistence type="inferred from homology"/>
<keyword evidence="8" id="KW-0687">Ribonucleoprotein</keyword>
<feature type="transmembrane region" description="Helical" evidence="12">
    <location>
        <begin position="389"/>
        <end position="406"/>
    </location>
</feature>
<feature type="compositionally biased region" description="Basic and acidic residues" evidence="11">
    <location>
        <begin position="564"/>
        <end position="575"/>
    </location>
</feature>
<organism evidence="14 15">
    <name type="scientific">Xylaria bambusicola</name>
    <dbReference type="NCBI Taxonomy" id="326684"/>
    <lineage>
        <taxon>Eukaryota</taxon>
        <taxon>Fungi</taxon>
        <taxon>Dikarya</taxon>
        <taxon>Ascomycota</taxon>
        <taxon>Pezizomycotina</taxon>
        <taxon>Sordariomycetes</taxon>
        <taxon>Xylariomycetidae</taxon>
        <taxon>Xylariales</taxon>
        <taxon>Xylariaceae</taxon>
        <taxon>Xylaria</taxon>
    </lineage>
</organism>
<evidence type="ECO:0000256" key="5">
    <source>
        <dbReference type="ARBA" id="ARBA00022989"/>
    </source>
</evidence>
<dbReference type="Pfam" id="PF07885">
    <property type="entry name" value="Ion_trans_2"/>
    <property type="match status" value="2"/>
</dbReference>
<evidence type="ECO:0000256" key="7">
    <source>
        <dbReference type="ARBA" id="ARBA00023136"/>
    </source>
</evidence>
<reference evidence="14 15" key="1">
    <citation type="submission" date="2023-10" db="EMBL/GenBank/DDBJ databases">
        <title>Draft genome sequence of Xylaria bambusicola isolate GMP-LS, the root and basal stem rot pathogen of sugarcane in Indonesia.</title>
        <authorList>
            <person name="Selvaraj P."/>
            <person name="Muralishankar V."/>
            <person name="Muruganantham S."/>
            <person name="Sp S."/>
            <person name="Haryani S."/>
            <person name="Lau K.J.X."/>
            <person name="Naqvi N.I."/>
        </authorList>
    </citation>
    <scope>NUCLEOTIDE SEQUENCE [LARGE SCALE GENOMIC DNA]</scope>
    <source>
        <strain evidence="14">GMP-LS</strain>
    </source>
</reference>
<dbReference type="PRINTS" id="PR01333">
    <property type="entry name" value="2POREKCHANEL"/>
</dbReference>
<feature type="compositionally biased region" description="Basic and acidic residues" evidence="11">
    <location>
        <begin position="1"/>
        <end position="23"/>
    </location>
</feature>
<dbReference type="InterPro" id="IPR012678">
    <property type="entry name" value="Ribosomal_uL23/eL15/eS24_sf"/>
</dbReference>
<accession>A0AAN7U6A3</accession>
<evidence type="ECO:0000313" key="14">
    <source>
        <dbReference type="EMBL" id="KAK5626275.1"/>
    </source>
</evidence>
<dbReference type="GO" id="GO:0016020">
    <property type="term" value="C:membrane"/>
    <property type="evidence" value="ECO:0007669"/>
    <property type="project" value="UniProtKB-SubCell"/>
</dbReference>